<evidence type="ECO:0000256" key="5">
    <source>
        <dbReference type="ARBA" id="ARBA00023136"/>
    </source>
</evidence>
<dbReference type="Gene3D" id="1.20.1250.20">
    <property type="entry name" value="MFS general substrate transporter like domains"/>
    <property type="match status" value="1"/>
</dbReference>
<evidence type="ECO:0000256" key="1">
    <source>
        <dbReference type="ARBA" id="ARBA00004651"/>
    </source>
</evidence>
<evidence type="ECO:0000256" key="6">
    <source>
        <dbReference type="SAM" id="Phobius"/>
    </source>
</evidence>
<feature type="transmembrane region" description="Helical" evidence="6">
    <location>
        <begin position="94"/>
        <end position="114"/>
    </location>
</feature>
<keyword evidence="5 6" id="KW-0472">Membrane</keyword>
<feature type="transmembrane region" description="Helical" evidence="6">
    <location>
        <begin position="296"/>
        <end position="313"/>
    </location>
</feature>
<feature type="transmembrane region" description="Helical" evidence="6">
    <location>
        <begin position="354"/>
        <end position="374"/>
    </location>
</feature>
<dbReference type="RefSeq" id="WP_223017281.1">
    <property type="nucleotide sequence ID" value="NZ_JAHSQO010000005.1"/>
</dbReference>
<feature type="transmembrane region" description="Helical" evidence="6">
    <location>
        <begin position="319"/>
        <end position="342"/>
    </location>
</feature>
<comment type="caution">
    <text evidence="7">The sequence shown here is derived from an EMBL/GenBank/DDBJ whole genome shotgun (WGS) entry which is preliminary data.</text>
</comment>
<gene>
    <name evidence="7" type="ORF">KVG22_17155</name>
</gene>
<feature type="transmembrane region" description="Helical" evidence="6">
    <location>
        <begin position="52"/>
        <end position="73"/>
    </location>
</feature>
<evidence type="ECO:0000313" key="7">
    <source>
        <dbReference type="EMBL" id="MBY8918333.1"/>
    </source>
</evidence>
<keyword evidence="3 6" id="KW-0812">Transmembrane</keyword>
<reference evidence="7 8" key="1">
    <citation type="submission" date="2021-06" db="EMBL/GenBank/DDBJ databases">
        <title>Nitratireductor porphyridii sp. nov., isolated from a small marine red alga, Porphyridium purpureum in South Korea.</title>
        <authorList>
            <person name="Kim K.H."/>
            <person name="Kristyanto S."/>
            <person name="Jeon C.O."/>
        </authorList>
    </citation>
    <scope>NUCLEOTIDE SEQUENCE [LARGE SCALE GENOMIC DNA]</scope>
    <source>
        <strain evidence="7 8">R6</strain>
    </source>
</reference>
<evidence type="ECO:0000256" key="2">
    <source>
        <dbReference type="ARBA" id="ARBA00022475"/>
    </source>
</evidence>
<evidence type="ECO:0000256" key="4">
    <source>
        <dbReference type="ARBA" id="ARBA00022989"/>
    </source>
</evidence>
<organism evidence="7 8">
    <name type="scientific">Nitratireductor rhodophyticola</name>
    <dbReference type="NCBI Taxonomy" id="2854036"/>
    <lineage>
        <taxon>Bacteria</taxon>
        <taxon>Pseudomonadati</taxon>
        <taxon>Pseudomonadota</taxon>
        <taxon>Alphaproteobacteria</taxon>
        <taxon>Hyphomicrobiales</taxon>
        <taxon>Phyllobacteriaceae</taxon>
        <taxon>Nitratireductor</taxon>
    </lineage>
</organism>
<dbReference type="InterPro" id="IPR011701">
    <property type="entry name" value="MFS"/>
</dbReference>
<dbReference type="InterPro" id="IPR036259">
    <property type="entry name" value="MFS_trans_sf"/>
</dbReference>
<feature type="transmembrane region" description="Helical" evidence="6">
    <location>
        <begin position="228"/>
        <end position="252"/>
    </location>
</feature>
<dbReference type="EMBL" id="JAHSQO010000005">
    <property type="protein sequence ID" value="MBY8918333.1"/>
    <property type="molecule type" value="Genomic_DNA"/>
</dbReference>
<evidence type="ECO:0000256" key="3">
    <source>
        <dbReference type="ARBA" id="ARBA00022692"/>
    </source>
</evidence>
<name>A0ABS7RBP1_9HYPH</name>
<feature type="transmembrane region" description="Helical" evidence="6">
    <location>
        <begin position="176"/>
        <end position="198"/>
    </location>
</feature>
<evidence type="ECO:0000313" key="8">
    <source>
        <dbReference type="Proteomes" id="UP000777661"/>
    </source>
</evidence>
<keyword evidence="4 6" id="KW-1133">Transmembrane helix</keyword>
<feature type="transmembrane region" description="Helical" evidence="6">
    <location>
        <begin position="264"/>
        <end position="284"/>
    </location>
</feature>
<protein>
    <submittedName>
        <fullName evidence="7">MFS transporter</fullName>
    </submittedName>
</protein>
<keyword evidence="2" id="KW-1003">Cell membrane</keyword>
<proteinExistence type="predicted"/>
<dbReference type="Proteomes" id="UP000777661">
    <property type="component" value="Unassembled WGS sequence"/>
</dbReference>
<accession>A0ABS7RBP1</accession>
<sequence length="407" mass="43021">MTDQAPATLPARHLRNRATIEFAVMAFSLASFTTIGLSLVVTSWIAAVEGSVFLVGQLFFASSTTALVFSIYAGVVTDRKNRLLIIRQGQSLRILGVCALVVATLGTSAAPWLFAYAVLFSLGTVLNAGALDGIVQLAVDEQQRMKLAIRVSICRQLGILCGTGLGGVSLHHLPAVWPVLLMAVLMMVQFVIISLFFADYQNAPSKPPGHVISAWKGGLRSILGQPRLAFTILTIGLLFSASQMANVLVPGFVRDSLQQGSDVYGLLEMAWAAGGGAALATAAVRTRLSGAHRRELVILIMAGVAMVAFASSRSLPLLVAIYAILGGMFAWGRAICDGRILILAKNEEIGRVRAATSMVVSLLGMAIYISPTVIGSEDAILYYVSWGVVLSVAGAVMLGLCARAGWN</sequence>
<feature type="transmembrane region" description="Helical" evidence="6">
    <location>
        <begin position="380"/>
        <end position="402"/>
    </location>
</feature>
<feature type="transmembrane region" description="Helical" evidence="6">
    <location>
        <begin position="22"/>
        <end position="46"/>
    </location>
</feature>
<dbReference type="Pfam" id="PF07690">
    <property type="entry name" value="MFS_1"/>
    <property type="match status" value="1"/>
</dbReference>
<dbReference type="SUPFAM" id="SSF103473">
    <property type="entry name" value="MFS general substrate transporter"/>
    <property type="match status" value="1"/>
</dbReference>
<dbReference type="PANTHER" id="PTHR23513:SF6">
    <property type="entry name" value="MAJOR FACILITATOR SUPERFAMILY ASSOCIATED DOMAIN-CONTAINING PROTEIN"/>
    <property type="match status" value="1"/>
</dbReference>
<comment type="subcellular location">
    <subcellularLocation>
        <location evidence="1">Cell membrane</location>
        <topology evidence="1">Multi-pass membrane protein</topology>
    </subcellularLocation>
</comment>
<dbReference type="PANTHER" id="PTHR23513">
    <property type="entry name" value="INTEGRAL MEMBRANE EFFLUX PROTEIN-RELATED"/>
    <property type="match status" value="1"/>
</dbReference>
<keyword evidence="8" id="KW-1185">Reference proteome</keyword>